<evidence type="ECO:0008006" key="5">
    <source>
        <dbReference type="Google" id="ProtNLM"/>
    </source>
</evidence>
<evidence type="ECO:0000313" key="4">
    <source>
        <dbReference type="Proteomes" id="UP001176940"/>
    </source>
</evidence>
<protein>
    <recommendedName>
        <fullName evidence="5">Centrosomal protein of 128 kDa</fullName>
    </recommendedName>
</protein>
<sequence>MRNRSRAAECGTEAELQNAEQKQSRRVQERSRAKPQDAVQEQSRRMSHRVLACLDHLESVPEKLSLLDDMKDLNDSHLQREVMEERYAQYREIVGSLQQQLEDSKRRIQECREEKFKADVQSARLSALSASLRGNGSFLSSSLRSGTNSPLKKGHHPSVESVKEHSIGTAVSGAAP</sequence>
<reference evidence="3" key="1">
    <citation type="submission" date="2023-07" db="EMBL/GenBank/DDBJ databases">
        <authorList>
            <person name="Stuckert A."/>
        </authorList>
    </citation>
    <scope>NUCLEOTIDE SEQUENCE</scope>
</reference>
<feature type="region of interest" description="Disordered" evidence="2">
    <location>
        <begin position="139"/>
        <end position="176"/>
    </location>
</feature>
<dbReference type="InterPro" id="IPR026652">
    <property type="entry name" value="CEP128"/>
</dbReference>
<organism evidence="3 4">
    <name type="scientific">Ranitomeya imitator</name>
    <name type="common">mimic poison frog</name>
    <dbReference type="NCBI Taxonomy" id="111125"/>
    <lineage>
        <taxon>Eukaryota</taxon>
        <taxon>Metazoa</taxon>
        <taxon>Chordata</taxon>
        <taxon>Craniata</taxon>
        <taxon>Vertebrata</taxon>
        <taxon>Euteleostomi</taxon>
        <taxon>Amphibia</taxon>
        <taxon>Batrachia</taxon>
        <taxon>Anura</taxon>
        <taxon>Neobatrachia</taxon>
        <taxon>Hyloidea</taxon>
        <taxon>Dendrobatidae</taxon>
        <taxon>Dendrobatinae</taxon>
        <taxon>Ranitomeya</taxon>
    </lineage>
</organism>
<feature type="compositionally biased region" description="Polar residues" evidence="2">
    <location>
        <begin position="139"/>
        <end position="150"/>
    </location>
</feature>
<evidence type="ECO:0000256" key="1">
    <source>
        <dbReference type="SAM" id="Coils"/>
    </source>
</evidence>
<feature type="compositionally biased region" description="Basic and acidic residues" evidence="2">
    <location>
        <begin position="157"/>
        <end position="166"/>
    </location>
</feature>
<keyword evidence="4" id="KW-1185">Reference proteome</keyword>
<comment type="caution">
    <text evidence="3">The sequence shown here is derived from an EMBL/GenBank/DDBJ whole genome shotgun (WGS) entry which is preliminary data.</text>
</comment>
<dbReference type="PANTHER" id="PTHR46657:SF1">
    <property type="entry name" value="CENTROSOMAL PROTEIN OF 128 KDA"/>
    <property type="match status" value="1"/>
</dbReference>
<accession>A0ABN9LUE9</accession>
<dbReference type="EMBL" id="CAUEEQ010032693">
    <property type="protein sequence ID" value="CAJ0951046.1"/>
    <property type="molecule type" value="Genomic_DNA"/>
</dbReference>
<proteinExistence type="predicted"/>
<dbReference type="Proteomes" id="UP001176940">
    <property type="component" value="Unassembled WGS sequence"/>
</dbReference>
<dbReference type="PANTHER" id="PTHR46657">
    <property type="entry name" value="CENTROSOMAL PROTEIN OF 128 KDA"/>
    <property type="match status" value="1"/>
</dbReference>
<feature type="compositionally biased region" description="Basic and acidic residues" evidence="2">
    <location>
        <begin position="22"/>
        <end position="35"/>
    </location>
</feature>
<evidence type="ECO:0000313" key="3">
    <source>
        <dbReference type="EMBL" id="CAJ0951046.1"/>
    </source>
</evidence>
<feature type="coiled-coil region" evidence="1">
    <location>
        <begin position="80"/>
        <end position="114"/>
    </location>
</feature>
<evidence type="ECO:0000256" key="2">
    <source>
        <dbReference type="SAM" id="MobiDB-lite"/>
    </source>
</evidence>
<gene>
    <name evidence="3" type="ORF">RIMI_LOCUS13290975</name>
</gene>
<feature type="region of interest" description="Disordered" evidence="2">
    <location>
        <begin position="1"/>
        <end position="45"/>
    </location>
</feature>
<name>A0ABN9LUE9_9NEOB</name>
<keyword evidence="1" id="KW-0175">Coiled coil</keyword>